<feature type="transmembrane region" description="Helical" evidence="5">
    <location>
        <begin position="179"/>
        <end position="197"/>
    </location>
</feature>
<reference evidence="7 8" key="1">
    <citation type="journal article" date="2019" name="Sci. Rep.">
        <title>Orb-weaving spider Araneus ventricosus genome elucidates the spidroin gene catalogue.</title>
        <authorList>
            <person name="Kono N."/>
            <person name="Nakamura H."/>
            <person name="Ohtoshi R."/>
            <person name="Moran D.A.P."/>
            <person name="Shinohara A."/>
            <person name="Yoshida Y."/>
            <person name="Fujiwara M."/>
            <person name="Mori M."/>
            <person name="Tomita M."/>
            <person name="Arakawa K."/>
        </authorList>
    </citation>
    <scope>NUCLEOTIDE SEQUENCE [LARGE SCALE GENOMIC DNA]</scope>
</reference>
<dbReference type="PANTHER" id="PTHR11453">
    <property type="entry name" value="ANION EXCHANGE PROTEIN"/>
    <property type="match status" value="1"/>
</dbReference>
<dbReference type="Proteomes" id="UP000499080">
    <property type="component" value="Unassembled WGS sequence"/>
</dbReference>
<keyword evidence="4 5" id="KW-0472">Membrane</keyword>
<evidence type="ECO:0000256" key="5">
    <source>
        <dbReference type="SAM" id="Phobius"/>
    </source>
</evidence>
<dbReference type="EMBL" id="BGPR01001083">
    <property type="protein sequence ID" value="GBM44959.1"/>
    <property type="molecule type" value="Genomic_DNA"/>
</dbReference>
<comment type="caution">
    <text evidence="7">The sequence shown here is derived from an EMBL/GenBank/DDBJ whole genome shotgun (WGS) entry which is preliminary data.</text>
</comment>
<evidence type="ECO:0000256" key="1">
    <source>
        <dbReference type="ARBA" id="ARBA00004141"/>
    </source>
</evidence>
<dbReference type="PANTHER" id="PTHR11453:SF47">
    <property type="entry name" value="ANION EXCHANGE PROTEIN"/>
    <property type="match status" value="1"/>
</dbReference>
<dbReference type="InterPro" id="IPR011531">
    <property type="entry name" value="HCO3_transpt-like_TM_dom"/>
</dbReference>
<evidence type="ECO:0000256" key="4">
    <source>
        <dbReference type="ARBA" id="ARBA00023136"/>
    </source>
</evidence>
<accession>A0A4Y2FX33</accession>
<proteinExistence type="predicted"/>
<evidence type="ECO:0000313" key="8">
    <source>
        <dbReference type="Proteomes" id="UP000499080"/>
    </source>
</evidence>
<keyword evidence="3 5" id="KW-1133">Transmembrane helix</keyword>
<sequence>MVRIDSCLIGSITAEDCQIEATLIIGTTAPLVLIDETLYKLEPRFTSPFLVIRTWMGIWIAVIAIVVVAAEGSVLVKFFSRFMQEIFATIISLIFIVEALNKLHKIFLENPLLPAYCNETISNTSFFDADSNSSFVMDSSNFSAFDDDLSNSTSFIIDSINSPYYSVNKNLSDVPQPNTALLSTILMIGTFYIAYFLRHFRNSKFLGRSARRALGDFGVPIGLFTMVLIDYFIPNTYTEAFKTFFCNRKIFKTLSLPSLKGKEGCIPNSIFFRSQTVEQSTCTVIEIVTFWKSLQRETYHF</sequence>
<keyword evidence="2 5" id="KW-0812">Transmembrane</keyword>
<dbReference type="GO" id="GO:0015701">
    <property type="term" value="P:bicarbonate transport"/>
    <property type="evidence" value="ECO:0007669"/>
    <property type="project" value="TreeGrafter"/>
</dbReference>
<dbReference type="GO" id="GO:0006820">
    <property type="term" value="P:monoatomic anion transport"/>
    <property type="evidence" value="ECO:0007669"/>
    <property type="project" value="InterPro"/>
</dbReference>
<dbReference type="AlphaFoldDB" id="A0A4Y2FX33"/>
<dbReference type="Pfam" id="PF00955">
    <property type="entry name" value="HCO3_cotransp"/>
    <property type="match status" value="1"/>
</dbReference>
<dbReference type="GO" id="GO:0051453">
    <property type="term" value="P:regulation of intracellular pH"/>
    <property type="evidence" value="ECO:0007669"/>
    <property type="project" value="TreeGrafter"/>
</dbReference>
<feature type="transmembrane region" description="Helical" evidence="5">
    <location>
        <begin position="50"/>
        <end position="70"/>
    </location>
</feature>
<feature type="transmembrane region" description="Helical" evidence="5">
    <location>
        <begin position="82"/>
        <end position="100"/>
    </location>
</feature>
<dbReference type="PRINTS" id="PR01231">
    <property type="entry name" value="HCO3TRNSPORT"/>
</dbReference>
<comment type="subcellular location">
    <subcellularLocation>
        <location evidence="1">Membrane</location>
        <topology evidence="1">Multi-pass membrane protein</topology>
    </subcellularLocation>
</comment>
<evidence type="ECO:0000256" key="2">
    <source>
        <dbReference type="ARBA" id="ARBA00022692"/>
    </source>
</evidence>
<dbReference type="GO" id="GO:0005452">
    <property type="term" value="F:solute:inorganic anion antiporter activity"/>
    <property type="evidence" value="ECO:0007669"/>
    <property type="project" value="InterPro"/>
</dbReference>
<dbReference type="GO" id="GO:0005886">
    <property type="term" value="C:plasma membrane"/>
    <property type="evidence" value="ECO:0007669"/>
    <property type="project" value="TreeGrafter"/>
</dbReference>
<dbReference type="OrthoDB" id="1735926at2759"/>
<evidence type="ECO:0000256" key="3">
    <source>
        <dbReference type="ARBA" id="ARBA00022989"/>
    </source>
</evidence>
<keyword evidence="8" id="KW-1185">Reference proteome</keyword>
<name>A0A4Y2FX33_ARAVE</name>
<dbReference type="InterPro" id="IPR003020">
    <property type="entry name" value="HCO3_transpt_euk"/>
</dbReference>
<feature type="transmembrane region" description="Helical" evidence="5">
    <location>
        <begin position="217"/>
        <end position="233"/>
    </location>
</feature>
<feature type="domain" description="Bicarbonate transporter-like transmembrane" evidence="6">
    <location>
        <begin position="22"/>
        <end position="241"/>
    </location>
</feature>
<organism evidence="7 8">
    <name type="scientific">Araneus ventricosus</name>
    <name type="common">Orbweaver spider</name>
    <name type="synonym">Epeira ventricosa</name>
    <dbReference type="NCBI Taxonomy" id="182803"/>
    <lineage>
        <taxon>Eukaryota</taxon>
        <taxon>Metazoa</taxon>
        <taxon>Ecdysozoa</taxon>
        <taxon>Arthropoda</taxon>
        <taxon>Chelicerata</taxon>
        <taxon>Arachnida</taxon>
        <taxon>Araneae</taxon>
        <taxon>Araneomorphae</taxon>
        <taxon>Entelegynae</taxon>
        <taxon>Araneoidea</taxon>
        <taxon>Araneidae</taxon>
        <taxon>Araneus</taxon>
    </lineage>
</organism>
<evidence type="ECO:0000313" key="7">
    <source>
        <dbReference type="EMBL" id="GBM44959.1"/>
    </source>
</evidence>
<protein>
    <submittedName>
        <fullName evidence="7">Anion exchange protein 3</fullName>
    </submittedName>
</protein>
<gene>
    <name evidence="7" type="primary">SLC4A3</name>
    <name evidence="7" type="ORF">AVEN_126376_1</name>
</gene>
<evidence type="ECO:0000259" key="6">
    <source>
        <dbReference type="Pfam" id="PF00955"/>
    </source>
</evidence>